<dbReference type="Proteomes" id="UP000295134">
    <property type="component" value="Plasmid pArsFIN6"/>
</dbReference>
<dbReference type="GO" id="GO:0043565">
    <property type="term" value="F:sequence-specific DNA binding"/>
    <property type="evidence" value="ECO:0007669"/>
    <property type="project" value="UniProtKB-ARBA"/>
</dbReference>
<protein>
    <submittedName>
        <fullName evidence="1 2">ParG</fullName>
    </submittedName>
</protein>
<accession>A0A4P7L1L5</accession>
<gene>
    <name evidence="1" type="ORF">ArsFIN_49470</name>
    <name evidence="2" type="ORF">QE258_25430</name>
</gene>
<geneLocation type="plasmid" evidence="3">
    <name>parsfin6</name>
</geneLocation>
<reference evidence="2" key="2">
    <citation type="submission" date="2023-04" db="EMBL/GenBank/DDBJ databases">
        <title>Genome dynamics across the evolutionary transition to endosymbiosis.</title>
        <authorList>
            <person name="Siozios S."/>
            <person name="Nadal-Jimenez P."/>
            <person name="Azagi T."/>
            <person name="Sprong H."/>
            <person name="Frost C.L."/>
            <person name="Parratt S.R."/>
            <person name="Taylor G."/>
            <person name="Brettell L."/>
            <person name="Lew K.C."/>
            <person name="Croft L."/>
            <person name="King K.C."/>
            <person name="Brockhurst M.A."/>
            <person name="Hypsa V."/>
            <person name="Novakova E."/>
            <person name="Darby A.C."/>
            <person name="Hurst G.D.D."/>
        </authorList>
    </citation>
    <scope>NUCLEOTIDE SEQUENCE</scope>
    <source>
        <strain evidence="2">ANv_CAN</strain>
        <plasmid evidence="2">paNv_CAN6</plasmid>
    </source>
</reference>
<dbReference type="AlphaFoldDB" id="A0A4P7L1L5"/>
<name>A0A4P7L1L5_9GAMM</name>
<keyword evidence="1" id="KW-0614">Plasmid</keyword>
<evidence type="ECO:0000313" key="3">
    <source>
        <dbReference type="Proteomes" id="UP000295134"/>
    </source>
</evidence>
<proteinExistence type="predicted"/>
<sequence>MTLKKQNKEQSVMEFGEHTDLNKILDNKKQKDKRIQFIIDEDLHTDFKIQCLKNRVDMSTVLKGLIKNWLKKNGKL</sequence>
<dbReference type="Pfam" id="PF09274">
    <property type="entry name" value="ParG"/>
    <property type="match status" value="1"/>
</dbReference>
<organism evidence="1 3">
    <name type="scientific">Arsenophonus nasoniae</name>
    <name type="common">son-killer infecting Nasonia vitripennis</name>
    <dbReference type="NCBI Taxonomy" id="638"/>
    <lineage>
        <taxon>Bacteria</taxon>
        <taxon>Pseudomonadati</taxon>
        <taxon>Pseudomonadota</taxon>
        <taxon>Gammaproteobacteria</taxon>
        <taxon>Enterobacterales</taxon>
        <taxon>Morganellaceae</taxon>
        <taxon>Arsenophonus</taxon>
    </lineage>
</organism>
<evidence type="ECO:0000313" key="1">
    <source>
        <dbReference type="EMBL" id="QBY46336.1"/>
    </source>
</evidence>
<dbReference type="InterPro" id="IPR013321">
    <property type="entry name" value="Arc_rbn_hlx_hlx"/>
</dbReference>
<dbReference type="GeneID" id="39751223"/>
<dbReference type="KEGG" id="ans:ArsFIN_49470"/>
<dbReference type="GO" id="GO:0006355">
    <property type="term" value="P:regulation of DNA-templated transcription"/>
    <property type="evidence" value="ECO:0007669"/>
    <property type="project" value="InterPro"/>
</dbReference>
<dbReference type="EMBL" id="CP123529">
    <property type="protein sequence ID" value="WGM08642.1"/>
    <property type="molecule type" value="Genomic_DNA"/>
</dbReference>
<evidence type="ECO:0000313" key="2">
    <source>
        <dbReference type="EMBL" id="WGM08642.1"/>
    </source>
</evidence>
<dbReference type="InterPro" id="IPR010985">
    <property type="entry name" value="Ribbon_hlx_hlx"/>
</dbReference>
<evidence type="ECO:0000313" key="4">
    <source>
        <dbReference type="Proteomes" id="UP001177592"/>
    </source>
</evidence>
<dbReference type="RefSeq" id="WP_034250124.1">
    <property type="nucleotide sequence ID" value="NZ_CP038618.1"/>
</dbReference>
<keyword evidence="4" id="KW-1185">Reference proteome</keyword>
<geneLocation type="plasmid" evidence="2 4">
    <name>paNv_CAN6</name>
</geneLocation>
<dbReference type="Gene3D" id="1.10.1220.10">
    <property type="entry name" value="Met repressor-like"/>
    <property type="match status" value="1"/>
</dbReference>
<dbReference type="EMBL" id="CP038618">
    <property type="protein sequence ID" value="QBY46336.1"/>
    <property type="molecule type" value="Genomic_DNA"/>
</dbReference>
<geneLocation type="plasmid" evidence="1">
    <name>pArsFIN6</name>
</geneLocation>
<reference evidence="1 3" key="1">
    <citation type="submission" date="2019-03" db="EMBL/GenBank/DDBJ databases">
        <title>Long-read sequencing reveals hyperdense prophage content in a complex bacterial symbiont genome.</title>
        <authorList>
            <person name="Frost C.L."/>
            <person name="Siozios S."/>
            <person name="Nadal-Jimenez P."/>
            <person name="Brockhurst M.A."/>
            <person name="King K.C."/>
            <person name="Darby A.C."/>
            <person name="Hurst G.D.D."/>
        </authorList>
    </citation>
    <scope>NUCLEOTIDE SEQUENCE [LARGE SCALE GENOMIC DNA]</scope>
    <source>
        <strain evidence="1 3">FIN</strain>
        <plasmid evidence="1">pArsFIN6</plasmid>
        <plasmid evidence="3">parsfin6</plasmid>
    </source>
</reference>
<dbReference type="InterPro" id="IPR015354">
    <property type="entry name" value="DNA_partition_ParG"/>
</dbReference>
<dbReference type="Proteomes" id="UP001177592">
    <property type="component" value="Plasmid paNv_CAN6"/>
</dbReference>
<dbReference type="SUPFAM" id="SSF47598">
    <property type="entry name" value="Ribbon-helix-helix"/>
    <property type="match status" value="1"/>
</dbReference>